<dbReference type="EMBL" id="LAZR01057218">
    <property type="protein sequence ID" value="KKK72519.1"/>
    <property type="molecule type" value="Genomic_DNA"/>
</dbReference>
<feature type="non-terminal residue" evidence="1">
    <location>
        <position position="146"/>
    </location>
</feature>
<reference evidence="1" key="1">
    <citation type="journal article" date="2015" name="Nature">
        <title>Complex archaea that bridge the gap between prokaryotes and eukaryotes.</title>
        <authorList>
            <person name="Spang A."/>
            <person name="Saw J.H."/>
            <person name="Jorgensen S.L."/>
            <person name="Zaremba-Niedzwiedzka K."/>
            <person name="Martijn J."/>
            <person name="Lind A.E."/>
            <person name="van Eijk R."/>
            <person name="Schleper C."/>
            <person name="Guy L."/>
            <person name="Ettema T.J."/>
        </authorList>
    </citation>
    <scope>NUCLEOTIDE SEQUENCE</scope>
</reference>
<evidence type="ECO:0000313" key="1">
    <source>
        <dbReference type="EMBL" id="KKK72519.1"/>
    </source>
</evidence>
<proteinExistence type="predicted"/>
<name>A0A0F9A1P6_9ZZZZ</name>
<dbReference type="AlphaFoldDB" id="A0A0F9A1P6"/>
<organism evidence="1">
    <name type="scientific">marine sediment metagenome</name>
    <dbReference type="NCBI Taxonomy" id="412755"/>
    <lineage>
        <taxon>unclassified sequences</taxon>
        <taxon>metagenomes</taxon>
        <taxon>ecological metagenomes</taxon>
    </lineage>
</organism>
<protein>
    <submittedName>
        <fullName evidence="1">Uncharacterized protein</fullName>
    </submittedName>
</protein>
<accession>A0A0F9A1P6</accession>
<sequence length="146" mass="16770">MTLTQAFANTKVTVDKSLQQIEGLMEVHGIREQRYTHLRPEDPAAAEGEVAQGTIAYEFVRHGKEDNERRGVRIVVRYQPTMIRVDRRTMVKRKVKGTTAQMAGRALFWFLKAKFDSIDYGIEEFDVAFMPHLITQLGPTFAERPD</sequence>
<comment type="caution">
    <text evidence="1">The sequence shown here is derived from an EMBL/GenBank/DDBJ whole genome shotgun (WGS) entry which is preliminary data.</text>
</comment>
<gene>
    <name evidence="1" type="ORF">LCGC14_2903030</name>
</gene>